<accession>A0A0E9SCJ8</accession>
<proteinExistence type="predicted"/>
<organism evidence="1">
    <name type="scientific">Anguilla anguilla</name>
    <name type="common">European freshwater eel</name>
    <name type="synonym">Muraena anguilla</name>
    <dbReference type="NCBI Taxonomy" id="7936"/>
    <lineage>
        <taxon>Eukaryota</taxon>
        <taxon>Metazoa</taxon>
        <taxon>Chordata</taxon>
        <taxon>Craniata</taxon>
        <taxon>Vertebrata</taxon>
        <taxon>Euteleostomi</taxon>
        <taxon>Actinopterygii</taxon>
        <taxon>Neopterygii</taxon>
        <taxon>Teleostei</taxon>
        <taxon>Anguilliformes</taxon>
        <taxon>Anguillidae</taxon>
        <taxon>Anguilla</taxon>
    </lineage>
</organism>
<dbReference type="EMBL" id="GBXM01069610">
    <property type="protein sequence ID" value="JAH38967.1"/>
    <property type="molecule type" value="Transcribed_RNA"/>
</dbReference>
<protein>
    <submittedName>
        <fullName evidence="1">Uncharacterized protein</fullName>
    </submittedName>
</protein>
<name>A0A0E9SCJ8_ANGAN</name>
<sequence>MPLVLPDTIWHHYFQRRNTQNPSLPTFLISYPCMSQLELLRDLLGFLR</sequence>
<dbReference type="AlphaFoldDB" id="A0A0E9SCJ8"/>
<reference evidence="1" key="2">
    <citation type="journal article" date="2015" name="Fish Shellfish Immunol.">
        <title>Early steps in the European eel (Anguilla anguilla)-Vibrio vulnificus interaction in the gills: Role of the RtxA13 toxin.</title>
        <authorList>
            <person name="Callol A."/>
            <person name="Pajuelo D."/>
            <person name="Ebbesson L."/>
            <person name="Teles M."/>
            <person name="MacKenzie S."/>
            <person name="Amaro C."/>
        </authorList>
    </citation>
    <scope>NUCLEOTIDE SEQUENCE</scope>
</reference>
<evidence type="ECO:0000313" key="1">
    <source>
        <dbReference type="EMBL" id="JAH38967.1"/>
    </source>
</evidence>
<reference evidence="1" key="1">
    <citation type="submission" date="2014-11" db="EMBL/GenBank/DDBJ databases">
        <authorList>
            <person name="Amaro Gonzalez C."/>
        </authorList>
    </citation>
    <scope>NUCLEOTIDE SEQUENCE</scope>
</reference>